<dbReference type="Proteomes" id="UP000241436">
    <property type="component" value="Unassembled WGS sequence"/>
</dbReference>
<dbReference type="InterPro" id="IPR014942">
    <property type="entry name" value="AbiEii"/>
</dbReference>
<reference evidence="2" key="2">
    <citation type="journal article" date="2018" name="Environ. Microbiol.">
        <title>Bloom of a denitrifying methanotroph, 'Candidatus Methylomirabilis limnetica', in a deep stratified lake.</title>
        <authorList>
            <person name="Graf J.S."/>
            <person name="Mayr M.J."/>
            <person name="Marchant H.K."/>
            <person name="Tienken D."/>
            <person name="Hach P.F."/>
            <person name="Brand A."/>
            <person name="Schubert C.J."/>
            <person name="Kuypers M.M."/>
            <person name="Milucka J."/>
        </authorList>
    </citation>
    <scope>NUCLEOTIDE SEQUENCE [LARGE SCALE GENOMIC DNA]</scope>
    <source>
        <strain evidence="2">Zug</strain>
    </source>
</reference>
<proteinExistence type="predicted"/>
<organism evidence="1 2">
    <name type="scientific">Candidatus Methylomirabilis limnetica</name>
    <dbReference type="NCBI Taxonomy" id="2033718"/>
    <lineage>
        <taxon>Bacteria</taxon>
        <taxon>Candidatus Methylomirabilota</taxon>
        <taxon>Candidatus Methylomirabilia</taxon>
        <taxon>Candidatus Methylomirabilales</taxon>
        <taxon>Candidatus Methylomirabilaceae</taxon>
        <taxon>Candidatus Methylomirabilis</taxon>
    </lineage>
</organism>
<name>A0A2T4TWJ0_9BACT</name>
<reference evidence="1 2" key="1">
    <citation type="submission" date="2017-09" db="EMBL/GenBank/DDBJ databases">
        <title>Bloom of a denitrifying methanotroph, Candidatus Methylomirabilis limnetica, in a deep stratified lake.</title>
        <authorList>
            <person name="Graf J.S."/>
            <person name="Marchant H.K."/>
            <person name="Tienken D."/>
            <person name="Hach P.F."/>
            <person name="Brand A."/>
            <person name="Schubert C.J."/>
            <person name="Kuypers M.M."/>
            <person name="Milucka J."/>
        </authorList>
    </citation>
    <scope>NUCLEOTIDE SEQUENCE [LARGE SCALE GENOMIC DNA]</scope>
    <source>
        <strain evidence="1 2">Zug</strain>
    </source>
</reference>
<accession>A0A2T4TWJ0</accession>
<dbReference type="OrthoDB" id="161319at2"/>
<keyword evidence="2" id="KW-1185">Reference proteome</keyword>
<dbReference type="EMBL" id="NVQC01000023">
    <property type="protein sequence ID" value="PTL35481.1"/>
    <property type="molecule type" value="Genomic_DNA"/>
</dbReference>
<protein>
    <submittedName>
        <fullName evidence="1">Uncharacterized protein</fullName>
    </submittedName>
</protein>
<gene>
    <name evidence="1" type="ORF">CLG94_09430</name>
</gene>
<dbReference type="Gene3D" id="3.30.460.40">
    <property type="match status" value="1"/>
</dbReference>
<dbReference type="RefSeq" id="WP_107562962.1">
    <property type="nucleotide sequence ID" value="NZ_NVQC01000023.1"/>
</dbReference>
<dbReference type="AlphaFoldDB" id="A0A2T4TWJ0"/>
<comment type="caution">
    <text evidence="1">The sequence shown here is derived from an EMBL/GenBank/DDBJ whole genome shotgun (WGS) entry which is preliminary data.</text>
</comment>
<dbReference type="Pfam" id="PF08843">
    <property type="entry name" value="AbiEii"/>
    <property type="match status" value="1"/>
</dbReference>
<dbReference type="SUPFAM" id="SSF81301">
    <property type="entry name" value="Nucleotidyltransferase"/>
    <property type="match status" value="1"/>
</dbReference>
<sequence>MTAKEFLNSLAKGKTDILQQLLGILTETGSHYCLIGGLAVNAYVEPVVSLDVDIVVAVDSIQAVANTARSKKMKVEEFPYSINLSGSDSDLRIQVQTDPRYQSFIASATMQEVLGYEIKVASLENVLQGKLWAFMDEARRRSKRQKDLADISRIIETYPELTALLPQRVKDQLQDK</sequence>
<evidence type="ECO:0000313" key="1">
    <source>
        <dbReference type="EMBL" id="PTL35481.1"/>
    </source>
</evidence>
<dbReference type="InterPro" id="IPR043519">
    <property type="entry name" value="NT_sf"/>
</dbReference>
<evidence type="ECO:0000313" key="2">
    <source>
        <dbReference type="Proteomes" id="UP000241436"/>
    </source>
</evidence>